<name>A0A067BNM1_SAPPC</name>
<keyword evidence="1" id="KW-1133">Transmembrane helix</keyword>
<gene>
    <name evidence="3" type="ORF">SPRG_21719</name>
</gene>
<evidence type="ECO:0000313" key="3">
    <source>
        <dbReference type="EMBL" id="KDO18345.1"/>
    </source>
</evidence>
<reference evidence="3 4" key="1">
    <citation type="journal article" date="2013" name="PLoS Genet.">
        <title>Distinctive expansion of potential virulence genes in the genome of the oomycete fish pathogen Saprolegnia parasitica.</title>
        <authorList>
            <person name="Jiang R.H."/>
            <person name="de Bruijn I."/>
            <person name="Haas B.J."/>
            <person name="Belmonte R."/>
            <person name="Lobach L."/>
            <person name="Christie J."/>
            <person name="van den Ackerveken G."/>
            <person name="Bottin A."/>
            <person name="Bulone V."/>
            <person name="Diaz-Moreno S.M."/>
            <person name="Dumas B."/>
            <person name="Fan L."/>
            <person name="Gaulin E."/>
            <person name="Govers F."/>
            <person name="Grenville-Briggs L.J."/>
            <person name="Horner N.R."/>
            <person name="Levin J.Z."/>
            <person name="Mammella M."/>
            <person name="Meijer H.J."/>
            <person name="Morris P."/>
            <person name="Nusbaum C."/>
            <person name="Oome S."/>
            <person name="Phillips A.J."/>
            <person name="van Rooyen D."/>
            <person name="Rzeszutek E."/>
            <person name="Saraiva M."/>
            <person name="Secombes C.J."/>
            <person name="Seidl M.F."/>
            <person name="Snel B."/>
            <person name="Stassen J.H."/>
            <person name="Sykes S."/>
            <person name="Tripathy S."/>
            <person name="van den Berg H."/>
            <person name="Vega-Arreguin J.C."/>
            <person name="Wawra S."/>
            <person name="Young S.K."/>
            <person name="Zeng Q."/>
            <person name="Dieguez-Uribeondo J."/>
            <person name="Russ C."/>
            <person name="Tyler B.M."/>
            <person name="van West P."/>
        </authorList>
    </citation>
    <scope>NUCLEOTIDE SEQUENCE [LARGE SCALE GENOMIC DNA]</scope>
    <source>
        <strain evidence="3 4">CBS 223.65</strain>
    </source>
</reference>
<dbReference type="VEuPathDB" id="FungiDB:SPRG_21719"/>
<protein>
    <submittedName>
        <fullName evidence="3">Uncharacterized protein</fullName>
    </submittedName>
</protein>
<evidence type="ECO:0000313" key="4">
    <source>
        <dbReference type="Proteomes" id="UP000030745"/>
    </source>
</evidence>
<dbReference type="KEGG" id="spar:SPRG_21719"/>
<evidence type="ECO:0000256" key="2">
    <source>
        <dbReference type="SAM" id="SignalP"/>
    </source>
</evidence>
<feature type="signal peptide" evidence="2">
    <location>
        <begin position="1"/>
        <end position="20"/>
    </location>
</feature>
<dbReference type="AlphaFoldDB" id="A0A067BNM1"/>
<keyword evidence="2" id="KW-0732">Signal</keyword>
<sequence>MQRIIFYVCCLWNAAAPLKAWFLSRYGFVPTTTTTIVNLHWDTVLNGKFLTQLYTNAGIPLATPLTATRYLNVFMDFKILPRSIGTWAGSYAGTETVYQMDLDGRPLRRSLDGAAEVAAFNAALSAFTASGFNLWGTELIRSYVPPTTSFGSLQDVAEAVLCLKGMSLETFSSGAATYEISGRDLFATVLGGSGYINSIFAPRETAWWCSIQYVDPATNAPNRTQCFERMSVALPAFFVGKYISLNSGSRYVDNADVVAGATIGNLQSYHYKHHEVQPLASIKLATLGNRTTWAAWIPEVIATVAQTPVDTSDAIEELCFVGDGCFAACLNETASGGTTYTYRRGGECVGTIDSVAISLHELYSDSACLGLGTGTSHIQVTYLNHAGVRSTRVASQAASPMAILACIVGGRVPNGDYLPSNFIDMVSRGTEASLVVTSSNGSEAIMLNCIALISLLGYVYFLLWIAIFAWRTLRWVAVLANTNENVAQLRFSTYRANLSTRVWMHERSTMSVTGFLGLVAWHLGASQCKCVWRNTASVADDPAYVCSINPVGHVLEISEVVRLLSHAWVFFALAFLDLFPGLTVHFAGYAVAVVLLALIPLLLWAIPLAYMMRVWASTPWLQWMHSHLFLALLWLTVLWLMRSRCFAPYRRLVERCLHCVGLRKQRIDAKSPLRSILGAYFWTDAVDVHDDDTAYVPLSLLLQTKDVAMDRICDHEYWLCQEDFDARDWSHTLPTTHPKWVLEHRGYYVRGIK</sequence>
<organism evidence="3 4">
    <name type="scientific">Saprolegnia parasitica (strain CBS 223.65)</name>
    <dbReference type="NCBI Taxonomy" id="695850"/>
    <lineage>
        <taxon>Eukaryota</taxon>
        <taxon>Sar</taxon>
        <taxon>Stramenopiles</taxon>
        <taxon>Oomycota</taxon>
        <taxon>Saprolegniomycetes</taxon>
        <taxon>Saprolegniales</taxon>
        <taxon>Saprolegniaceae</taxon>
        <taxon>Saprolegnia</taxon>
    </lineage>
</organism>
<dbReference type="Proteomes" id="UP000030745">
    <property type="component" value="Unassembled WGS sequence"/>
</dbReference>
<keyword evidence="1" id="KW-0472">Membrane</keyword>
<keyword evidence="4" id="KW-1185">Reference proteome</keyword>
<feature type="chain" id="PRO_5001633581" evidence="2">
    <location>
        <begin position="21"/>
        <end position="753"/>
    </location>
</feature>
<dbReference type="GeneID" id="24142315"/>
<feature type="transmembrane region" description="Helical" evidence="1">
    <location>
        <begin position="622"/>
        <end position="641"/>
    </location>
</feature>
<feature type="transmembrane region" description="Helical" evidence="1">
    <location>
        <begin position="445"/>
        <end position="470"/>
    </location>
</feature>
<proteinExistence type="predicted"/>
<dbReference type="EMBL" id="KK583452">
    <property type="protein sequence ID" value="KDO18345.1"/>
    <property type="molecule type" value="Genomic_DNA"/>
</dbReference>
<accession>A0A067BNM1</accession>
<feature type="transmembrane region" description="Helical" evidence="1">
    <location>
        <begin position="586"/>
        <end position="610"/>
    </location>
</feature>
<evidence type="ECO:0000256" key="1">
    <source>
        <dbReference type="SAM" id="Phobius"/>
    </source>
</evidence>
<keyword evidence="1" id="KW-0812">Transmembrane</keyword>
<dbReference type="RefSeq" id="XP_012210949.1">
    <property type="nucleotide sequence ID" value="XM_012355559.1"/>
</dbReference>